<comment type="caution">
    <text evidence="2">The sequence shown here is derived from an EMBL/GenBank/DDBJ whole genome shotgun (WGS) entry which is preliminary data.</text>
</comment>
<reference evidence="2 3" key="1">
    <citation type="submission" date="2016-06" db="EMBL/GenBank/DDBJ databases">
        <title>Evolution of pathogenesis and genome organization in the Tremellales.</title>
        <authorList>
            <person name="Cuomo C."/>
            <person name="Litvintseva A."/>
            <person name="Heitman J."/>
            <person name="Chen Y."/>
            <person name="Sun S."/>
            <person name="Springer D."/>
            <person name="Dromer F."/>
            <person name="Young S."/>
            <person name="Zeng Q."/>
            <person name="Chapman S."/>
            <person name="Gujja S."/>
            <person name="Saif S."/>
            <person name="Birren B."/>
        </authorList>
    </citation>
    <scope>NUCLEOTIDE SEQUENCE [LARGE SCALE GENOMIC DNA]</scope>
    <source>
        <strain evidence="2 3">CBS 6273</strain>
    </source>
</reference>
<evidence type="ECO:0000256" key="1">
    <source>
        <dbReference type="SAM" id="MobiDB-lite"/>
    </source>
</evidence>
<accession>A0A1E3JYK5</accession>
<dbReference type="Proteomes" id="UP000095149">
    <property type="component" value="Unassembled WGS sequence"/>
</dbReference>
<feature type="region of interest" description="Disordered" evidence="1">
    <location>
        <begin position="72"/>
        <end position="107"/>
    </location>
</feature>
<evidence type="ECO:0000313" key="3">
    <source>
        <dbReference type="Proteomes" id="UP000095149"/>
    </source>
</evidence>
<protein>
    <submittedName>
        <fullName evidence="2">Uncharacterized protein</fullName>
    </submittedName>
</protein>
<dbReference type="EMBL" id="MEKH01000007">
    <property type="protein sequence ID" value="ODO05984.1"/>
    <property type="molecule type" value="Genomic_DNA"/>
</dbReference>
<name>A0A1E3JYK5_9TREE</name>
<dbReference type="AlphaFoldDB" id="A0A1E3JYK5"/>
<organism evidence="2 3">
    <name type="scientific">Cryptococcus amylolentus CBS 6273</name>
    <dbReference type="NCBI Taxonomy" id="1296118"/>
    <lineage>
        <taxon>Eukaryota</taxon>
        <taxon>Fungi</taxon>
        <taxon>Dikarya</taxon>
        <taxon>Basidiomycota</taxon>
        <taxon>Agaricomycotina</taxon>
        <taxon>Tremellomycetes</taxon>
        <taxon>Tremellales</taxon>
        <taxon>Cryptococcaceae</taxon>
        <taxon>Cryptococcus</taxon>
    </lineage>
</organism>
<proteinExistence type="predicted"/>
<evidence type="ECO:0000313" key="2">
    <source>
        <dbReference type="EMBL" id="ODO05984.1"/>
    </source>
</evidence>
<gene>
    <name evidence="2" type="ORF">I350_05045</name>
</gene>
<sequence>MSILTQTLGKKGDWTAFAWRDEVPDTARWPYWPYKDGQHVFESGALEKGIDVIHCINMQSMHSVGTFASSATSSSYRATPVRRRPNVAFPHEPSVGSSSGSTKESRK</sequence>